<dbReference type="SUPFAM" id="SSF47781">
    <property type="entry name" value="RuvA domain 2-like"/>
    <property type="match status" value="1"/>
</dbReference>
<dbReference type="InterPro" id="IPR000305">
    <property type="entry name" value="GIY-YIG_endonuc"/>
</dbReference>
<evidence type="ECO:0000256" key="8">
    <source>
        <dbReference type="SAM" id="Coils"/>
    </source>
</evidence>
<dbReference type="SUPFAM" id="SSF46600">
    <property type="entry name" value="C-terminal UvrC-binding domain of UvrB"/>
    <property type="match status" value="1"/>
</dbReference>
<evidence type="ECO:0000259" key="11">
    <source>
        <dbReference type="PROSITE" id="PS50164"/>
    </source>
</evidence>
<evidence type="ECO:0000256" key="4">
    <source>
        <dbReference type="ARBA" id="ARBA00022881"/>
    </source>
</evidence>
<evidence type="ECO:0000256" key="7">
    <source>
        <dbReference type="HAMAP-Rule" id="MF_00203"/>
    </source>
</evidence>
<reference evidence="13 14" key="1">
    <citation type="submission" date="2018-05" db="EMBL/GenBank/DDBJ databases">
        <title>Genomic Encyclopedia of Type Strains, Phase IV (KMG-IV): sequencing the most valuable type-strain genomes for metagenomic binning, comparative biology and taxonomic classification.</title>
        <authorList>
            <person name="Goeker M."/>
        </authorList>
    </citation>
    <scope>NUCLEOTIDE SEQUENCE [LARGE SCALE GENOMIC DNA]</scope>
    <source>
        <strain evidence="13 14">DSM 44704</strain>
    </source>
</reference>
<evidence type="ECO:0000259" key="10">
    <source>
        <dbReference type="PROSITE" id="PS50151"/>
    </source>
</evidence>
<dbReference type="PANTHER" id="PTHR30562:SF1">
    <property type="entry name" value="UVRABC SYSTEM PROTEIN C"/>
    <property type="match status" value="1"/>
</dbReference>
<keyword evidence="1 7" id="KW-0963">Cytoplasm</keyword>
<feature type="region of interest" description="Disordered" evidence="9">
    <location>
        <begin position="507"/>
        <end position="530"/>
    </location>
</feature>
<dbReference type="EMBL" id="QJKF01000016">
    <property type="protein sequence ID" value="PXX57919.1"/>
    <property type="molecule type" value="Genomic_DNA"/>
</dbReference>
<dbReference type="PROSITE" id="PS50164">
    <property type="entry name" value="GIY_YIG"/>
    <property type="match status" value="1"/>
</dbReference>
<dbReference type="GO" id="GO:0005737">
    <property type="term" value="C:cytoplasm"/>
    <property type="evidence" value="ECO:0007669"/>
    <property type="project" value="UniProtKB-SubCell"/>
</dbReference>
<dbReference type="SMART" id="SM00278">
    <property type="entry name" value="HhH1"/>
    <property type="match status" value="2"/>
</dbReference>
<dbReference type="HAMAP" id="MF_00203">
    <property type="entry name" value="UvrC"/>
    <property type="match status" value="1"/>
</dbReference>
<dbReference type="GO" id="GO:0009380">
    <property type="term" value="C:excinuclease repair complex"/>
    <property type="evidence" value="ECO:0007669"/>
    <property type="project" value="InterPro"/>
</dbReference>
<feature type="coiled-coil region" evidence="8">
    <location>
        <begin position="204"/>
        <end position="247"/>
    </location>
</feature>
<comment type="function">
    <text evidence="7">The UvrABC repair system catalyzes the recognition and processing of DNA lesions. UvrC both incises the 5' and 3' sides of the lesion. The N-terminal half is responsible for the 3' incision and the C-terminal half is responsible for the 5' incision.</text>
</comment>
<dbReference type="InterPro" id="IPR050066">
    <property type="entry name" value="UvrABC_protein_C"/>
</dbReference>
<keyword evidence="14" id="KW-1185">Reference proteome</keyword>
<dbReference type="AlphaFoldDB" id="A0A318JWS2"/>
<keyword evidence="4 7" id="KW-0267">Excision nuclease</keyword>
<dbReference type="Gene3D" id="3.40.1440.10">
    <property type="entry name" value="GIY-YIG endonuclease"/>
    <property type="match status" value="1"/>
</dbReference>
<feature type="domain" description="GIY-YIG" evidence="11">
    <location>
        <begin position="16"/>
        <end position="95"/>
    </location>
</feature>
<dbReference type="InterPro" id="IPR003583">
    <property type="entry name" value="Hlx-hairpin-Hlx_DNA-bd_motif"/>
</dbReference>
<evidence type="ECO:0000256" key="1">
    <source>
        <dbReference type="ARBA" id="ARBA00022490"/>
    </source>
</evidence>
<proteinExistence type="inferred from homology"/>
<feature type="domain" description="UVR" evidence="10">
    <location>
        <begin position="208"/>
        <end position="243"/>
    </location>
</feature>
<dbReference type="SUPFAM" id="SSF82771">
    <property type="entry name" value="GIY-YIG endonuclease"/>
    <property type="match status" value="1"/>
</dbReference>
<dbReference type="CDD" id="cd10434">
    <property type="entry name" value="GIY-YIG_UvrC_Cho"/>
    <property type="match status" value="1"/>
</dbReference>
<dbReference type="PROSITE" id="PS50151">
    <property type="entry name" value="UVR"/>
    <property type="match status" value="1"/>
</dbReference>
<dbReference type="PROSITE" id="PS50165">
    <property type="entry name" value="UVRC"/>
    <property type="match status" value="1"/>
</dbReference>
<dbReference type="GO" id="GO:0003677">
    <property type="term" value="F:DNA binding"/>
    <property type="evidence" value="ECO:0007669"/>
    <property type="project" value="UniProtKB-UniRule"/>
</dbReference>
<dbReference type="Gene3D" id="4.10.860.10">
    <property type="entry name" value="UVR domain"/>
    <property type="match status" value="1"/>
</dbReference>
<keyword evidence="6 7" id="KW-0742">SOS response</keyword>
<dbReference type="InterPro" id="IPR036876">
    <property type="entry name" value="UVR_dom_sf"/>
</dbReference>
<dbReference type="FunFam" id="3.40.1440.10:FF:000001">
    <property type="entry name" value="UvrABC system protein C"/>
    <property type="match status" value="1"/>
</dbReference>
<evidence type="ECO:0000256" key="2">
    <source>
        <dbReference type="ARBA" id="ARBA00022763"/>
    </source>
</evidence>
<dbReference type="GO" id="GO:0009432">
    <property type="term" value="P:SOS response"/>
    <property type="evidence" value="ECO:0007669"/>
    <property type="project" value="UniProtKB-UniRule"/>
</dbReference>
<dbReference type="Pfam" id="PF08459">
    <property type="entry name" value="UvrC_RNaseH_dom"/>
    <property type="match status" value="1"/>
</dbReference>
<dbReference type="Pfam" id="PF14520">
    <property type="entry name" value="HHH_5"/>
    <property type="match status" value="1"/>
</dbReference>
<dbReference type="InterPro" id="IPR047296">
    <property type="entry name" value="GIY-YIG_UvrC_Cho"/>
</dbReference>
<comment type="subunit">
    <text evidence="7">Interacts with UvrB in an incision complex.</text>
</comment>
<dbReference type="Pfam" id="PF22920">
    <property type="entry name" value="UvrC_RNaseH"/>
    <property type="match status" value="1"/>
</dbReference>
<comment type="caution">
    <text evidence="13">The sequence shown here is derived from an EMBL/GenBank/DDBJ whole genome shotgun (WGS) entry which is preliminary data.</text>
</comment>
<evidence type="ECO:0000256" key="9">
    <source>
        <dbReference type="SAM" id="MobiDB-lite"/>
    </source>
</evidence>
<protein>
    <recommendedName>
        <fullName evidence="7">UvrABC system protein C</fullName>
        <shortName evidence="7">Protein UvrC</shortName>
    </recommendedName>
    <alternativeName>
        <fullName evidence="7">Excinuclease ABC subunit C</fullName>
    </alternativeName>
</protein>
<dbReference type="Gene3D" id="3.30.420.340">
    <property type="entry name" value="UvrC, RNAse H endonuclease domain"/>
    <property type="match status" value="1"/>
</dbReference>
<comment type="subcellular location">
    <subcellularLocation>
        <location evidence="7">Cytoplasm</location>
    </subcellularLocation>
</comment>
<accession>A0A318JWS2</accession>
<dbReference type="NCBIfam" id="NF001824">
    <property type="entry name" value="PRK00558.1-5"/>
    <property type="match status" value="1"/>
</dbReference>
<sequence length="677" mass="75225">MADPATYRPKPGTIPVEPGVYKFRDAHRQVIYVGKAKSLRSRLNSYFADVASLHPRTRQMVTTAASVEWTVVSTEVEALQLEYNWIKEFDPRFNVRYRDDKSYPVLAVTLNEEFPRLFVYRGARKKGVRYFGPYAHAWAIRETLDLLLRVFPARTCSNGVFKRHNQIGRPCLLGYIDKCSAPCIGRVSAEEHRRIVEDFCDFLAGRTDRMVRQLERRMQEAAEDLDFENAARLRDDVQALRRALEKQAVVLGTGTDADVIAFATDELEAAVQIFHVRDGRVRGQRGWVVDKSGDALDMERPSPEDAAPEAGGELAVLVEQFLTQFYGEQVSVAELGEAEQPATVVPREVLVPVLPADAEQIQEWLSNLRGSAVQLRVPQRGDKKALAETVQRNAMEALQQHKLKRAGDLTSRSAALQAIQDALELDSAPLRIECVDISHVQGTDVVASLVVFEDGLARKSEYRHFAIKEAAGEGRSDDVGSIREVTRRRFYKLQKERELMASEDLAAETTDDTGEHVSRPGIDPQTGRPRKFSYPPNLYVVDGGAPQVAAAAEVLDELGITDVAVIGLAKRLEEVWVPGESDPVIMPRNSEALFLLQRVRDEAHRFAITFHRSKRSRRMTASALDSVPGLGAARRTALVTHFGSVAKLKEATVEQITEVPGIGLATAKAVLAALQDG</sequence>
<dbReference type="InterPro" id="IPR001162">
    <property type="entry name" value="UvrC_RNase_H_dom"/>
</dbReference>
<dbReference type="GO" id="GO:0009381">
    <property type="term" value="F:excinuclease ABC activity"/>
    <property type="evidence" value="ECO:0007669"/>
    <property type="project" value="UniProtKB-UniRule"/>
</dbReference>
<evidence type="ECO:0000259" key="12">
    <source>
        <dbReference type="PROSITE" id="PS50165"/>
    </source>
</evidence>
<evidence type="ECO:0000256" key="5">
    <source>
        <dbReference type="ARBA" id="ARBA00023204"/>
    </source>
</evidence>
<evidence type="ECO:0000256" key="6">
    <source>
        <dbReference type="ARBA" id="ARBA00023236"/>
    </source>
</evidence>
<dbReference type="Pfam" id="PF01541">
    <property type="entry name" value="GIY-YIG"/>
    <property type="match status" value="1"/>
</dbReference>
<dbReference type="GO" id="GO:0006289">
    <property type="term" value="P:nucleotide-excision repair"/>
    <property type="evidence" value="ECO:0007669"/>
    <property type="project" value="UniProtKB-UniRule"/>
</dbReference>
<name>A0A318JWS2_9NOCA</name>
<dbReference type="InterPro" id="IPR038476">
    <property type="entry name" value="UvrC_RNase_H_dom_sf"/>
</dbReference>
<dbReference type="RefSeq" id="WP_040736339.1">
    <property type="nucleotide sequence ID" value="NZ_QJKF01000016.1"/>
</dbReference>
<feature type="domain" description="UvrC family homology region profile" evidence="12">
    <location>
        <begin position="259"/>
        <end position="555"/>
    </location>
</feature>
<evidence type="ECO:0000313" key="14">
    <source>
        <dbReference type="Proteomes" id="UP000247569"/>
    </source>
</evidence>
<dbReference type="Gene3D" id="1.10.150.20">
    <property type="entry name" value="5' to 3' exonuclease, C-terminal subdomain"/>
    <property type="match status" value="1"/>
</dbReference>
<keyword evidence="3 7" id="KW-0228">DNA excision</keyword>
<dbReference type="Pfam" id="PF02151">
    <property type="entry name" value="UVR"/>
    <property type="match status" value="1"/>
</dbReference>
<dbReference type="OrthoDB" id="9804933at2"/>
<dbReference type="SMART" id="SM00465">
    <property type="entry name" value="GIYc"/>
    <property type="match status" value="1"/>
</dbReference>
<keyword evidence="5 7" id="KW-0234">DNA repair</keyword>
<dbReference type="InterPro" id="IPR004791">
    <property type="entry name" value="UvrC"/>
</dbReference>
<dbReference type="InterPro" id="IPR010994">
    <property type="entry name" value="RuvA_2-like"/>
</dbReference>
<keyword evidence="8" id="KW-0175">Coiled coil</keyword>
<evidence type="ECO:0000256" key="3">
    <source>
        <dbReference type="ARBA" id="ARBA00022769"/>
    </source>
</evidence>
<dbReference type="PANTHER" id="PTHR30562">
    <property type="entry name" value="UVRC/OXIDOREDUCTASE"/>
    <property type="match status" value="1"/>
</dbReference>
<gene>
    <name evidence="7" type="primary">uvrC</name>
    <name evidence="13" type="ORF">DFR70_116149</name>
</gene>
<organism evidence="13 14">
    <name type="scientific">Nocardia tenerifensis</name>
    <dbReference type="NCBI Taxonomy" id="228006"/>
    <lineage>
        <taxon>Bacteria</taxon>
        <taxon>Bacillati</taxon>
        <taxon>Actinomycetota</taxon>
        <taxon>Actinomycetes</taxon>
        <taxon>Mycobacteriales</taxon>
        <taxon>Nocardiaceae</taxon>
        <taxon>Nocardia</taxon>
    </lineage>
</organism>
<dbReference type="InterPro" id="IPR001943">
    <property type="entry name" value="UVR_dom"/>
</dbReference>
<evidence type="ECO:0000313" key="13">
    <source>
        <dbReference type="EMBL" id="PXX57919.1"/>
    </source>
</evidence>
<comment type="similarity">
    <text evidence="7">Belongs to the UvrC family.</text>
</comment>
<keyword evidence="2 7" id="KW-0227">DNA damage</keyword>
<dbReference type="InterPro" id="IPR035901">
    <property type="entry name" value="GIY-YIG_endonuc_sf"/>
</dbReference>
<dbReference type="Proteomes" id="UP000247569">
    <property type="component" value="Unassembled WGS sequence"/>
</dbReference>
<dbReference type="NCBIfam" id="TIGR00194">
    <property type="entry name" value="uvrC"/>
    <property type="match status" value="1"/>
</dbReference>